<dbReference type="Proteomes" id="UP000625711">
    <property type="component" value="Unassembled WGS sequence"/>
</dbReference>
<sequence length="78" mass="8729">MGPVHDRYVPPSSRHDLEELEEEEEGSDRVPNSPPPFLTGLDYEPYHLSTVNGPSGWRARNLAAILKLPSALDSFQIE</sequence>
<gene>
    <name evidence="2" type="ORF">GWI33_015553</name>
</gene>
<organism evidence="2 3">
    <name type="scientific">Rhynchophorus ferrugineus</name>
    <name type="common">Red palm weevil</name>
    <name type="synonym">Curculio ferrugineus</name>
    <dbReference type="NCBI Taxonomy" id="354439"/>
    <lineage>
        <taxon>Eukaryota</taxon>
        <taxon>Metazoa</taxon>
        <taxon>Ecdysozoa</taxon>
        <taxon>Arthropoda</taxon>
        <taxon>Hexapoda</taxon>
        <taxon>Insecta</taxon>
        <taxon>Pterygota</taxon>
        <taxon>Neoptera</taxon>
        <taxon>Endopterygota</taxon>
        <taxon>Coleoptera</taxon>
        <taxon>Polyphaga</taxon>
        <taxon>Cucujiformia</taxon>
        <taxon>Curculionidae</taxon>
        <taxon>Dryophthorinae</taxon>
        <taxon>Rhynchophorus</taxon>
    </lineage>
</organism>
<protein>
    <submittedName>
        <fullName evidence="2">Uncharacterized protein</fullName>
    </submittedName>
</protein>
<keyword evidence="3" id="KW-1185">Reference proteome</keyword>
<comment type="caution">
    <text evidence="2">The sequence shown here is derived from an EMBL/GenBank/DDBJ whole genome shotgun (WGS) entry which is preliminary data.</text>
</comment>
<feature type="compositionally biased region" description="Basic and acidic residues" evidence="1">
    <location>
        <begin position="1"/>
        <end position="17"/>
    </location>
</feature>
<dbReference type="EMBL" id="JAACXV010013943">
    <property type="protein sequence ID" value="KAF7271566.1"/>
    <property type="molecule type" value="Genomic_DNA"/>
</dbReference>
<name>A0A834I347_RHYFE</name>
<reference evidence="2" key="1">
    <citation type="submission" date="2020-08" db="EMBL/GenBank/DDBJ databases">
        <title>Genome sequencing and assembly of the red palm weevil Rhynchophorus ferrugineus.</title>
        <authorList>
            <person name="Dias G.B."/>
            <person name="Bergman C.M."/>
            <person name="Manee M."/>
        </authorList>
    </citation>
    <scope>NUCLEOTIDE SEQUENCE</scope>
    <source>
        <strain evidence="2">AA-2017</strain>
        <tissue evidence="2">Whole larva</tissue>
    </source>
</reference>
<feature type="region of interest" description="Disordered" evidence="1">
    <location>
        <begin position="1"/>
        <end position="38"/>
    </location>
</feature>
<proteinExistence type="predicted"/>
<evidence type="ECO:0000313" key="3">
    <source>
        <dbReference type="Proteomes" id="UP000625711"/>
    </source>
</evidence>
<evidence type="ECO:0000313" key="2">
    <source>
        <dbReference type="EMBL" id="KAF7271566.1"/>
    </source>
</evidence>
<evidence type="ECO:0000256" key="1">
    <source>
        <dbReference type="SAM" id="MobiDB-lite"/>
    </source>
</evidence>
<accession>A0A834I347</accession>
<dbReference type="AlphaFoldDB" id="A0A834I347"/>